<feature type="binding site" evidence="8">
    <location>
        <position position="56"/>
    </location>
    <ligand>
        <name>Na(+)</name>
        <dbReference type="ChEBI" id="CHEBI:29101"/>
        <label>1</label>
    </ligand>
</feature>
<dbReference type="GO" id="GO:0046872">
    <property type="term" value="F:metal ion binding"/>
    <property type="evidence" value="ECO:0007669"/>
    <property type="project" value="UniProtKB-KW"/>
</dbReference>
<comment type="subcellular location">
    <subcellularLocation>
        <location evidence="1">Membrane</location>
        <topology evidence="1">Multi-pass membrane protein</topology>
    </subcellularLocation>
</comment>
<keyword evidence="3 10" id="KW-0813">Transport</keyword>
<dbReference type="GO" id="GO:0015179">
    <property type="term" value="F:L-amino acid transmembrane transporter activity"/>
    <property type="evidence" value="ECO:0007669"/>
    <property type="project" value="TreeGrafter"/>
</dbReference>
<evidence type="ECO:0000256" key="7">
    <source>
        <dbReference type="ARBA" id="ARBA00023136"/>
    </source>
</evidence>
<reference evidence="12" key="1">
    <citation type="submission" date="2021-12" db="EMBL/GenBank/DDBJ databases">
        <authorList>
            <person name="King R."/>
        </authorList>
    </citation>
    <scope>NUCLEOTIDE SEQUENCE</scope>
</reference>
<evidence type="ECO:0000313" key="13">
    <source>
        <dbReference type="Proteomes" id="UP001153714"/>
    </source>
</evidence>
<gene>
    <name evidence="12" type="ORF">DIATSA_LOCUS12297</name>
</gene>
<keyword evidence="5 10" id="KW-0769">Symport</keyword>
<keyword evidence="8" id="KW-0479">Metal-binding</keyword>
<dbReference type="PROSITE" id="PS50267">
    <property type="entry name" value="NA_NEUROTRAN_SYMP_3"/>
    <property type="match status" value="1"/>
</dbReference>
<evidence type="ECO:0000256" key="11">
    <source>
        <dbReference type="SAM" id="Phobius"/>
    </source>
</evidence>
<reference evidence="12" key="2">
    <citation type="submission" date="2022-10" db="EMBL/GenBank/DDBJ databases">
        <authorList>
            <consortium name="ENA_rothamsted_submissions"/>
            <consortium name="culmorum"/>
            <person name="King R."/>
        </authorList>
    </citation>
    <scope>NUCLEOTIDE SEQUENCE</scope>
</reference>
<evidence type="ECO:0000256" key="1">
    <source>
        <dbReference type="ARBA" id="ARBA00004141"/>
    </source>
</evidence>
<keyword evidence="7 11" id="KW-0472">Membrane</keyword>
<dbReference type="GO" id="GO:0015187">
    <property type="term" value="F:glycine transmembrane transporter activity"/>
    <property type="evidence" value="ECO:0007669"/>
    <property type="project" value="TreeGrafter"/>
</dbReference>
<comment type="similarity">
    <text evidence="2 10">Belongs to the sodium:neurotransmitter symporter (SNF) (TC 2.A.22) family.</text>
</comment>
<proteinExistence type="inferred from homology"/>
<keyword evidence="8" id="KW-0915">Sodium</keyword>
<evidence type="ECO:0000313" key="12">
    <source>
        <dbReference type="EMBL" id="CAG9794966.1"/>
    </source>
</evidence>
<feature type="transmembrane region" description="Helical" evidence="11">
    <location>
        <begin position="429"/>
        <end position="450"/>
    </location>
</feature>
<dbReference type="PROSITE" id="PS00610">
    <property type="entry name" value="NA_NEUROTRAN_SYMP_1"/>
    <property type="match status" value="1"/>
</dbReference>
<feature type="binding site" evidence="8">
    <location>
        <position position="59"/>
    </location>
    <ligand>
        <name>Na(+)</name>
        <dbReference type="ChEBI" id="CHEBI:29101"/>
        <label>1</label>
    </ligand>
</feature>
<feature type="binding site" evidence="8">
    <location>
        <position position="58"/>
    </location>
    <ligand>
        <name>Na(+)</name>
        <dbReference type="ChEBI" id="CHEBI:29101"/>
        <label>1</label>
    </ligand>
</feature>
<dbReference type="InterPro" id="IPR000175">
    <property type="entry name" value="Na/ntran_symport"/>
</dbReference>
<dbReference type="PANTHER" id="PTHR11616:SF236">
    <property type="entry name" value="TRANSPORTER"/>
    <property type="match status" value="1"/>
</dbReference>
<sequence length="655" mass="73171">MKHSTTINYINKLINPLPPQSQANGKQVTNDTNSSEVIPARATWGSPLEFILACLGYAVGLGNVWRFPYLCYRNGGGAFLIPFFLMLIFIGLPIFYLELYIGQYTGIGPLQAFTAISPFFSGLGYCTLVVISIISIYYMIIVAWILFYTIVSIAGRLDWGSCENDFNTEFCYSGEYDRNCRSQNFTGSETKTYYLQDCISIGEICTMSGFQPLNETHCVNGTVPVEWYTGITRVLASQEYYNERVLGRGDASWSNWGTIQWHLVGTLFICWLLAFLCVIKGIKSAGKVVYFTALFPYVMLTALLVRGVTLDGAADGVLFYLSPKWETLLDASVWGDAASQIFYSFGVACGSLITLASYNNFHNNCHFDAVVVSFTNFFTSIYAGFAIFSVLGFQALQMGVSVDDVAETGPGLAFVAYPEALLQMPIPQLWAILFFFMLFILGLGCQFAGIEAINTAIVDTWPQLRKRYWMVTAGTCFSCFILGLPMCFSGGVYLFTILDWNTASWAILLIGMAECIAVSWSYGINRAIKDLASMKMKFNPVLRFYWKAVWTVIVPVGSISVLIFIFINWSPPSYEDYEFPWFADMLGWLVGLSTLILFPVGVCWALYHGYRGKELFTPTAAWKPAFKSLDAPRSDSIVTTESMHQGPFDNLGYVM</sequence>
<evidence type="ECO:0000256" key="9">
    <source>
        <dbReference type="PIRSR" id="PIRSR600175-2"/>
    </source>
</evidence>
<feature type="transmembrane region" description="Helical" evidence="11">
    <location>
        <begin position="341"/>
        <end position="358"/>
    </location>
</feature>
<feature type="transmembrane region" description="Helical" evidence="11">
    <location>
        <begin position="122"/>
        <end position="151"/>
    </location>
</feature>
<dbReference type="Proteomes" id="UP001153714">
    <property type="component" value="Chromosome 7"/>
</dbReference>
<feature type="disulfide bond" evidence="9">
    <location>
        <begin position="162"/>
        <end position="171"/>
    </location>
</feature>
<dbReference type="GO" id="GO:0005283">
    <property type="term" value="F:amino acid:sodium symporter activity"/>
    <property type="evidence" value="ECO:0007669"/>
    <property type="project" value="TreeGrafter"/>
</dbReference>
<dbReference type="GO" id="GO:0089718">
    <property type="term" value="P:amino acid import across plasma membrane"/>
    <property type="evidence" value="ECO:0007669"/>
    <property type="project" value="TreeGrafter"/>
</dbReference>
<feature type="binding site" evidence="8">
    <location>
        <position position="344"/>
    </location>
    <ligand>
        <name>Na(+)</name>
        <dbReference type="ChEBI" id="CHEBI:29101"/>
        <label>1</label>
    </ligand>
</feature>
<feature type="binding site" evidence="8">
    <location>
        <position position="376"/>
    </location>
    <ligand>
        <name>Na(+)</name>
        <dbReference type="ChEBI" id="CHEBI:29101"/>
        <label>1</label>
    </ligand>
</feature>
<dbReference type="OrthoDB" id="6581954at2759"/>
<feature type="binding site" evidence="8">
    <location>
        <position position="63"/>
    </location>
    <ligand>
        <name>Na(+)</name>
        <dbReference type="ChEBI" id="CHEBI:29101"/>
        <label>1</label>
    </ligand>
</feature>
<feature type="transmembrane region" description="Helical" evidence="11">
    <location>
        <begin position="79"/>
        <end position="101"/>
    </location>
</feature>
<keyword evidence="13" id="KW-1185">Reference proteome</keyword>
<dbReference type="SUPFAM" id="SSF161070">
    <property type="entry name" value="SNF-like"/>
    <property type="match status" value="1"/>
</dbReference>
<evidence type="ECO:0000256" key="2">
    <source>
        <dbReference type="ARBA" id="ARBA00006459"/>
    </source>
</evidence>
<evidence type="ECO:0000256" key="8">
    <source>
        <dbReference type="PIRSR" id="PIRSR600175-1"/>
    </source>
</evidence>
<keyword evidence="9" id="KW-1015">Disulfide bond</keyword>
<dbReference type="EMBL" id="OU893338">
    <property type="protein sequence ID" value="CAG9794966.1"/>
    <property type="molecule type" value="Genomic_DNA"/>
</dbReference>
<protein>
    <recommendedName>
        <fullName evidence="10">Transporter</fullName>
    </recommendedName>
</protein>
<evidence type="ECO:0000256" key="10">
    <source>
        <dbReference type="RuleBase" id="RU003732"/>
    </source>
</evidence>
<feature type="transmembrane region" description="Helical" evidence="11">
    <location>
        <begin position="502"/>
        <end position="523"/>
    </location>
</feature>
<keyword evidence="6 11" id="KW-1133">Transmembrane helix</keyword>
<organism evidence="12 13">
    <name type="scientific">Diatraea saccharalis</name>
    <name type="common">sugarcane borer</name>
    <dbReference type="NCBI Taxonomy" id="40085"/>
    <lineage>
        <taxon>Eukaryota</taxon>
        <taxon>Metazoa</taxon>
        <taxon>Ecdysozoa</taxon>
        <taxon>Arthropoda</taxon>
        <taxon>Hexapoda</taxon>
        <taxon>Insecta</taxon>
        <taxon>Pterygota</taxon>
        <taxon>Neoptera</taxon>
        <taxon>Endopterygota</taxon>
        <taxon>Lepidoptera</taxon>
        <taxon>Glossata</taxon>
        <taxon>Ditrysia</taxon>
        <taxon>Pyraloidea</taxon>
        <taxon>Crambidae</taxon>
        <taxon>Crambinae</taxon>
        <taxon>Diatraea</taxon>
    </lineage>
</organism>
<evidence type="ECO:0000256" key="6">
    <source>
        <dbReference type="ARBA" id="ARBA00022989"/>
    </source>
</evidence>
<dbReference type="AlphaFoldDB" id="A0A9N9WK89"/>
<keyword evidence="4 10" id="KW-0812">Transmembrane</keyword>
<dbReference type="PRINTS" id="PR00176">
    <property type="entry name" value="NANEUSMPORT"/>
</dbReference>
<dbReference type="PANTHER" id="PTHR11616">
    <property type="entry name" value="SODIUM/CHLORIDE DEPENDENT TRANSPORTER"/>
    <property type="match status" value="1"/>
</dbReference>
<dbReference type="Pfam" id="PF00209">
    <property type="entry name" value="SNF"/>
    <property type="match status" value="2"/>
</dbReference>
<feature type="binding site" evidence="8">
    <location>
        <position position="441"/>
    </location>
    <ligand>
        <name>Na(+)</name>
        <dbReference type="ChEBI" id="CHEBI:29101"/>
        <label>1</label>
    </ligand>
</feature>
<dbReference type="InterPro" id="IPR037272">
    <property type="entry name" value="SNS_sf"/>
</dbReference>
<feature type="transmembrane region" description="Helical" evidence="11">
    <location>
        <begin position="587"/>
        <end position="607"/>
    </location>
</feature>
<dbReference type="GO" id="GO:0005886">
    <property type="term" value="C:plasma membrane"/>
    <property type="evidence" value="ECO:0007669"/>
    <property type="project" value="TreeGrafter"/>
</dbReference>
<evidence type="ECO:0000256" key="4">
    <source>
        <dbReference type="ARBA" id="ARBA00022692"/>
    </source>
</evidence>
<name>A0A9N9WK89_9NEOP</name>
<feature type="transmembrane region" description="Helical" evidence="11">
    <location>
        <begin position="544"/>
        <end position="567"/>
    </location>
</feature>
<evidence type="ECO:0000256" key="5">
    <source>
        <dbReference type="ARBA" id="ARBA00022847"/>
    </source>
</evidence>
<feature type="transmembrane region" description="Helical" evidence="11">
    <location>
        <begin position="294"/>
        <end position="321"/>
    </location>
</feature>
<feature type="transmembrane region" description="Helical" evidence="11">
    <location>
        <begin position="259"/>
        <end position="282"/>
    </location>
</feature>
<accession>A0A9N9WK89</accession>
<evidence type="ECO:0000256" key="3">
    <source>
        <dbReference type="ARBA" id="ARBA00022448"/>
    </source>
</evidence>
<feature type="transmembrane region" description="Helical" evidence="11">
    <location>
        <begin position="370"/>
        <end position="393"/>
    </location>
</feature>
<feature type="transmembrane region" description="Helical" evidence="11">
    <location>
        <begin position="471"/>
        <end position="496"/>
    </location>
</feature>